<protein>
    <submittedName>
        <fullName evidence="2">Uncharacterized protein</fullName>
    </submittedName>
</protein>
<comment type="caution">
    <text evidence="2">The sequence shown here is derived from an EMBL/GenBank/DDBJ whole genome shotgun (WGS) entry which is preliminary data.</text>
</comment>
<sequence>MSKHRVFMSKHRVFMSKHRVFMSKHRVFMSAHHRTCTDESPVCAPGPADALRVFMSAHHRTYTDESPVCAPGPADALRVFMSAHHRTYTDESPVCAPGPADALRVFMSAHHRTYTDESPVCAPGPADALRVFMSAHHRTYTDGSPEFPQRRRIFTSNAEGIREENALIKILRKGEGAKLLGVNTRSDTVLTSEMKYGGERMDHYFDPPRHSEREAMLLMGIHARVPDHLRSSTHDRMELRLGDREAPATCKANSQKPASKQHATQELASQDANGSTFAARAAKSLKLVGNTSLHEAAEHHRADAYRVFVGKLHLSHTDESPDFPVRLKIFTINAQIIREENALIKEKEGDDAKFRPLPPSALHNC</sequence>
<keyword evidence="3" id="KW-1185">Reference proteome</keyword>
<dbReference type="Proteomes" id="UP001314263">
    <property type="component" value="Unassembled WGS sequence"/>
</dbReference>
<gene>
    <name evidence="2" type="ORF">CVIRNUC_001713</name>
</gene>
<organism evidence="2 3">
    <name type="scientific">Coccomyxa viridis</name>
    <dbReference type="NCBI Taxonomy" id="1274662"/>
    <lineage>
        <taxon>Eukaryota</taxon>
        <taxon>Viridiplantae</taxon>
        <taxon>Chlorophyta</taxon>
        <taxon>core chlorophytes</taxon>
        <taxon>Trebouxiophyceae</taxon>
        <taxon>Trebouxiophyceae incertae sedis</taxon>
        <taxon>Coccomyxaceae</taxon>
        <taxon>Coccomyxa</taxon>
    </lineage>
</organism>
<proteinExistence type="predicted"/>
<evidence type="ECO:0000313" key="3">
    <source>
        <dbReference type="Proteomes" id="UP001314263"/>
    </source>
</evidence>
<feature type="compositionally biased region" description="Polar residues" evidence="1">
    <location>
        <begin position="251"/>
        <end position="275"/>
    </location>
</feature>
<dbReference type="EMBL" id="CAUYUE010000002">
    <property type="protein sequence ID" value="CAK0746717.1"/>
    <property type="molecule type" value="Genomic_DNA"/>
</dbReference>
<accession>A0AAV1HYB2</accession>
<evidence type="ECO:0000313" key="2">
    <source>
        <dbReference type="EMBL" id="CAK0746717.1"/>
    </source>
</evidence>
<name>A0AAV1HYB2_9CHLO</name>
<evidence type="ECO:0000256" key="1">
    <source>
        <dbReference type="SAM" id="MobiDB-lite"/>
    </source>
</evidence>
<feature type="region of interest" description="Disordered" evidence="1">
    <location>
        <begin position="246"/>
        <end position="275"/>
    </location>
</feature>
<reference evidence="2 3" key="1">
    <citation type="submission" date="2023-10" db="EMBL/GenBank/DDBJ databases">
        <authorList>
            <person name="Maclean D."/>
            <person name="Macfadyen A."/>
        </authorList>
    </citation>
    <scope>NUCLEOTIDE SEQUENCE [LARGE SCALE GENOMIC DNA]</scope>
</reference>
<dbReference type="AlphaFoldDB" id="A0AAV1HYB2"/>